<name>A0A533I5U8_PARDE</name>
<evidence type="ECO:0000313" key="2">
    <source>
        <dbReference type="Proteomes" id="UP000315344"/>
    </source>
</evidence>
<organism evidence="1 2">
    <name type="scientific">Paracoccus denitrificans</name>
    <dbReference type="NCBI Taxonomy" id="266"/>
    <lineage>
        <taxon>Bacteria</taxon>
        <taxon>Pseudomonadati</taxon>
        <taxon>Pseudomonadota</taxon>
        <taxon>Alphaproteobacteria</taxon>
        <taxon>Rhodobacterales</taxon>
        <taxon>Paracoccaceae</taxon>
        <taxon>Paracoccus</taxon>
    </lineage>
</organism>
<dbReference type="EMBL" id="VAFL01000015">
    <property type="protein sequence ID" value="TKW65182.1"/>
    <property type="molecule type" value="Genomic_DNA"/>
</dbReference>
<protein>
    <submittedName>
        <fullName evidence="1">Uncharacterized protein</fullName>
    </submittedName>
</protein>
<sequence>MLVELQQKTPKGVHWSQVTVGRTYQNVGTPEMVVIAFWEEHATSVHDAKMALPIHNAHGGKLFKSFRPADSSRWVELDVQVKIHGEI</sequence>
<accession>A0A533I5U8</accession>
<reference evidence="1 2" key="1">
    <citation type="journal article" date="2017" name="Nat. Commun.">
        <title>In situ click chemistry generation of cyclooxygenase-2 inhibitors.</title>
        <authorList>
            <person name="Bhardwaj A."/>
            <person name="Kaur J."/>
            <person name="Wuest M."/>
            <person name="Wuest F."/>
        </authorList>
    </citation>
    <scope>NUCLEOTIDE SEQUENCE [LARGE SCALE GENOMIC DNA]</scope>
    <source>
        <strain evidence="1">S2_012_000_R3_94</strain>
    </source>
</reference>
<evidence type="ECO:0000313" key="1">
    <source>
        <dbReference type="EMBL" id="TKW65182.1"/>
    </source>
</evidence>
<comment type="caution">
    <text evidence="1">The sequence shown here is derived from an EMBL/GenBank/DDBJ whole genome shotgun (WGS) entry which is preliminary data.</text>
</comment>
<proteinExistence type="predicted"/>
<dbReference type="Proteomes" id="UP000315344">
    <property type="component" value="Unassembled WGS sequence"/>
</dbReference>
<dbReference type="AlphaFoldDB" id="A0A533I5U8"/>
<gene>
    <name evidence="1" type="ORF">DI616_15760</name>
</gene>